<reference evidence="2 3" key="1">
    <citation type="submission" date="2021-03" db="EMBL/GenBank/DDBJ databases">
        <title>Enterococcal diversity collection.</title>
        <authorList>
            <person name="Gilmore M.S."/>
            <person name="Schwartzman J."/>
            <person name="Van Tyne D."/>
            <person name="Martin M."/>
            <person name="Earl A.M."/>
            <person name="Manson A.L."/>
            <person name="Straub T."/>
            <person name="Salamzade R."/>
            <person name="Saavedra J."/>
            <person name="Lebreton F."/>
            <person name="Prichula J."/>
            <person name="Schaufler K."/>
            <person name="Gaca A."/>
            <person name="Sgardioli B."/>
            <person name="Wagenaar J."/>
            <person name="Strong T."/>
        </authorList>
    </citation>
    <scope>NUCLEOTIDE SEQUENCE [LARGE SCALE GENOMIC DNA]</scope>
    <source>
        <strain evidence="2 3">MJM12</strain>
    </source>
</reference>
<comment type="caution">
    <text evidence="2">The sequence shown here is derived from an EMBL/GenBank/DDBJ whole genome shotgun (WGS) entry which is preliminary data.</text>
</comment>
<proteinExistence type="predicted"/>
<feature type="transmembrane region" description="Helical" evidence="1">
    <location>
        <begin position="9"/>
        <end position="29"/>
    </location>
</feature>
<dbReference type="Proteomes" id="UP000664256">
    <property type="component" value="Unassembled WGS sequence"/>
</dbReference>
<keyword evidence="1" id="KW-0472">Membrane</keyword>
<keyword evidence="3" id="KW-1185">Reference proteome</keyword>
<name>A0ABS3H496_9ENTE</name>
<organism evidence="2 3">
    <name type="scientific">Candidatus Enterococcus myersii</name>
    <dbReference type="NCBI Taxonomy" id="2815322"/>
    <lineage>
        <taxon>Bacteria</taxon>
        <taxon>Bacillati</taxon>
        <taxon>Bacillota</taxon>
        <taxon>Bacilli</taxon>
        <taxon>Lactobacillales</taxon>
        <taxon>Enterococcaceae</taxon>
        <taxon>Enterococcus</taxon>
    </lineage>
</organism>
<keyword evidence="1" id="KW-0812">Transmembrane</keyword>
<protein>
    <recommendedName>
        <fullName evidence="4">Type II secretion system protein</fullName>
    </recommendedName>
</protein>
<evidence type="ECO:0000313" key="3">
    <source>
        <dbReference type="Proteomes" id="UP000664256"/>
    </source>
</evidence>
<sequence length="103" mass="11846">MSKPLPKAFILLEAVVALTILTGCALILIQQQQQLLTQSNNAKERLTQSRIMYEEAKIILRQGGKLTQTLIYDDQSYHIRYNPQAYHFYCETDGVVMEVQLEN</sequence>
<evidence type="ECO:0008006" key="4">
    <source>
        <dbReference type="Google" id="ProtNLM"/>
    </source>
</evidence>
<evidence type="ECO:0000256" key="1">
    <source>
        <dbReference type="SAM" id="Phobius"/>
    </source>
</evidence>
<accession>A0ABS3H496</accession>
<evidence type="ECO:0000313" key="2">
    <source>
        <dbReference type="EMBL" id="MBO0447968.1"/>
    </source>
</evidence>
<dbReference type="PROSITE" id="PS51257">
    <property type="entry name" value="PROKAR_LIPOPROTEIN"/>
    <property type="match status" value="1"/>
</dbReference>
<gene>
    <name evidence="2" type="ORF">JZO76_00295</name>
</gene>
<dbReference type="EMBL" id="JAFLVT010000001">
    <property type="protein sequence ID" value="MBO0447968.1"/>
    <property type="molecule type" value="Genomic_DNA"/>
</dbReference>
<keyword evidence="1" id="KW-1133">Transmembrane helix</keyword>